<dbReference type="Proteomes" id="UP000295438">
    <property type="component" value="Unassembled WGS sequence"/>
</dbReference>
<feature type="signal peptide" evidence="1">
    <location>
        <begin position="1"/>
        <end position="19"/>
    </location>
</feature>
<sequence length="282" mass="31653">MKCFFLTYSICLLSLFVHAEIVLVGKVTNELDEPISFASVGFVDTSIGTVANVEGEFILFLQEIPPSNSILRISSMGFEPMEKGLTEVDFGVPLHFQLKENTFSLDEVIVKSGALETIEHGNSDEKTAIKTNLAISDQPNMNLGAEIGRKFRLSDKPNYLSKLKFHLAYNNFDTLLIRVNFYQLESGKLTQIQQAKPIIRKIVNQKSGWVILDLEEENQVLRGTVVASIEWIGASKVGNTFALNVSMPALFQTHYYKYGAQNRWKVYPNMSSSMILSVQVEN</sequence>
<gene>
    <name evidence="2" type="ORF">E1898_00085</name>
</gene>
<dbReference type="Pfam" id="PF13715">
    <property type="entry name" value="CarbopepD_reg_2"/>
    <property type="match status" value="1"/>
</dbReference>
<evidence type="ECO:0000313" key="3">
    <source>
        <dbReference type="Proteomes" id="UP000295438"/>
    </source>
</evidence>
<dbReference type="RefSeq" id="WP_133389355.1">
    <property type="nucleotide sequence ID" value="NZ_SMUW01000008.1"/>
</dbReference>
<evidence type="ECO:0000256" key="1">
    <source>
        <dbReference type="SAM" id="SignalP"/>
    </source>
</evidence>
<dbReference type="SUPFAM" id="SSF49464">
    <property type="entry name" value="Carboxypeptidase regulatory domain-like"/>
    <property type="match status" value="1"/>
</dbReference>
<dbReference type="InterPro" id="IPR008969">
    <property type="entry name" value="CarboxyPept-like_regulatory"/>
</dbReference>
<comment type="caution">
    <text evidence="2">The sequence shown here is derived from an EMBL/GenBank/DDBJ whole genome shotgun (WGS) entry which is preliminary data.</text>
</comment>
<reference evidence="2 3" key="1">
    <citation type="submission" date="2019-03" db="EMBL/GenBank/DDBJ databases">
        <title>Algoriphagus aquimaris sp. nov., isolated form marine sediment in Pohang, Korea.</title>
        <authorList>
            <person name="Kim J."/>
            <person name="Yoon S.-H."/>
            <person name="Lee S.-S."/>
        </authorList>
    </citation>
    <scope>NUCLEOTIDE SEQUENCE [LARGE SCALE GENOMIC DNA]</scope>
    <source>
        <strain evidence="2 3">F21</strain>
    </source>
</reference>
<name>A0A4R5VFG9_9BACT</name>
<accession>A0A4R5VFG9</accession>
<keyword evidence="1" id="KW-0732">Signal</keyword>
<feature type="chain" id="PRO_5020763245" evidence="1">
    <location>
        <begin position="20"/>
        <end position="282"/>
    </location>
</feature>
<protein>
    <submittedName>
        <fullName evidence="2">Carboxypeptidase-like regulatory domain-containing protein</fullName>
    </submittedName>
</protein>
<dbReference type="GO" id="GO:0004180">
    <property type="term" value="F:carboxypeptidase activity"/>
    <property type="evidence" value="ECO:0007669"/>
    <property type="project" value="UniProtKB-KW"/>
</dbReference>
<organism evidence="2 3">
    <name type="scientific">Algoriphagus formosus</name>
    <dbReference type="NCBI Taxonomy" id="2007308"/>
    <lineage>
        <taxon>Bacteria</taxon>
        <taxon>Pseudomonadati</taxon>
        <taxon>Bacteroidota</taxon>
        <taxon>Cytophagia</taxon>
        <taxon>Cytophagales</taxon>
        <taxon>Cyclobacteriaceae</taxon>
        <taxon>Algoriphagus</taxon>
    </lineage>
</organism>
<evidence type="ECO:0000313" key="2">
    <source>
        <dbReference type="EMBL" id="TDK51348.1"/>
    </source>
</evidence>
<keyword evidence="3" id="KW-1185">Reference proteome</keyword>
<dbReference type="EMBL" id="SMUW01000008">
    <property type="protein sequence ID" value="TDK51348.1"/>
    <property type="molecule type" value="Genomic_DNA"/>
</dbReference>
<keyword evidence="2" id="KW-0645">Protease</keyword>
<keyword evidence="2" id="KW-0378">Hydrolase</keyword>
<proteinExistence type="predicted"/>
<keyword evidence="2" id="KW-0121">Carboxypeptidase</keyword>
<dbReference type="AlphaFoldDB" id="A0A4R5VFG9"/>